<dbReference type="EMBL" id="FNXG01000004">
    <property type="protein sequence ID" value="SEI03392.1"/>
    <property type="molecule type" value="Genomic_DNA"/>
</dbReference>
<reference evidence="2" key="1">
    <citation type="submission" date="2016-10" db="EMBL/GenBank/DDBJ databases">
        <authorList>
            <person name="Varghese N."/>
            <person name="Submissions S."/>
        </authorList>
    </citation>
    <scope>NUCLEOTIDE SEQUENCE [LARGE SCALE GENOMIC DNA]</scope>
    <source>
        <strain evidence="2">DSM 11593</strain>
    </source>
</reference>
<name>A0A1H6MNI1_9RHOB</name>
<dbReference type="STRING" id="65735.SAMN04488075_2327"/>
<keyword evidence="2" id="KW-1185">Reference proteome</keyword>
<proteinExistence type="predicted"/>
<evidence type="ECO:0000313" key="1">
    <source>
        <dbReference type="EMBL" id="SEI03392.1"/>
    </source>
</evidence>
<gene>
    <name evidence="1" type="ORF">SAMN04488075_2327</name>
</gene>
<dbReference type="Proteomes" id="UP000199125">
    <property type="component" value="Unassembled WGS sequence"/>
</dbReference>
<dbReference type="OrthoDB" id="9886317at2"/>
<evidence type="ECO:0000313" key="2">
    <source>
        <dbReference type="Proteomes" id="UP000199125"/>
    </source>
</evidence>
<sequence>MSAPYDTAFAHAVRQAATGLRTVSKVDPETEAAPLALILHSDRALDADGLELLAQLVAGKLRKVRQPAGESILAHAVRRAGAAWRAGKGADPATTGGPLADVLRAEVERIRHGAPSQVGPGERVLLADLVTGELRRGTARPPIGAGHPQVVAVVQYYHVRKHKAARRQPDIAKTVEYLKSRLGRPNARKPKHTSAFNPAEYRARAERWAGYVGIVTMIAAKFGITSRTVENYLSMMAGREAAIRQAHEEWKERECRRKRKRKIACRHKRKVVREREAAIQRAEAATDI</sequence>
<dbReference type="AlphaFoldDB" id="A0A1H6MNI1"/>
<accession>A0A1H6MNI1</accession>
<dbReference type="RefSeq" id="WP_143042825.1">
    <property type="nucleotide sequence ID" value="NZ_FNXG01000004.1"/>
</dbReference>
<organism evidence="1 2">
    <name type="scientific">Paracoccus alkenifer</name>
    <dbReference type="NCBI Taxonomy" id="65735"/>
    <lineage>
        <taxon>Bacteria</taxon>
        <taxon>Pseudomonadati</taxon>
        <taxon>Pseudomonadota</taxon>
        <taxon>Alphaproteobacteria</taxon>
        <taxon>Rhodobacterales</taxon>
        <taxon>Paracoccaceae</taxon>
        <taxon>Paracoccus</taxon>
    </lineage>
</organism>
<protein>
    <submittedName>
        <fullName evidence="1">Uncharacterized protein</fullName>
    </submittedName>
</protein>